<evidence type="ECO:0000256" key="3">
    <source>
        <dbReference type="ARBA" id="ARBA00012356"/>
    </source>
</evidence>
<keyword evidence="7" id="KW-0276">Fatty acid metabolism</keyword>
<comment type="pathway">
    <text evidence="1 14">Lipid metabolism; fatty acid biosynthesis.</text>
</comment>
<evidence type="ECO:0000259" key="17">
    <source>
        <dbReference type="PROSITE" id="PS52004"/>
    </source>
</evidence>
<evidence type="ECO:0000256" key="12">
    <source>
        <dbReference type="ARBA" id="ARBA00047318"/>
    </source>
</evidence>
<evidence type="ECO:0000256" key="15">
    <source>
        <dbReference type="PIRSR" id="PIRSR000447-1"/>
    </source>
</evidence>
<comment type="similarity">
    <text evidence="2 14 16">Belongs to the thiolase-like superfamily. Beta-ketoacyl-ACP synthases family.</text>
</comment>
<dbReference type="GO" id="GO:0004315">
    <property type="term" value="F:3-oxoacyl-[acyl-carrier-protein] synthase activity"/>
    <property type="evidence" value="ECO:0007669"/>
    <property type="project" value="UniProtKB-UniRule"/>
</dbReference>
<dbReference type="Pfam" id="PF02801">
    <property type="entry name" value="Ketoacyl-synt_C"/>
    <property type="match status" value="1"/>
</dbReference>
<keyword evidence="19" id="KW-1185">Reference proteome</keyword>
<dbReference type="Proteomes" id="UP000184526">
    <property type="component" value="Unassembled WGS sequence"/>
</dbReference>
<evidence type="ECO:0000313" key="19">
    <source>
        <dbReference type="Proteomes" id="UP000184526"/>
    </source>
</evidence>
<dbReference type="PIRSF" id="PIRSF000447">
    <property type="entry name" value="KAS_II"/>
    <property type="match status" value="1"/>
</dbReference>
<evidence type="ECO:0000256" key="6">
    <source>
        <dbReference type="ARBA" id="ARBA00022679"/>
    </source>
</evidence>
<dbReference type="SMART" id="SM00825">
    <property type="entry name" value="PKS_KS"/>
    <property type="match status" value="1"/>
</dbReference>
<dbReference type="PANTHER" id="PTHR11712:SF336">
    <property type="entry name" value="3-OXOACYL-[ACYL-CARRIER-PROTEIN] SYNTHASE, MITOCHONDRIAL"/>
    <property type="match status" value="1"/>
</dbReference>
<comment type="function">
    <text evidence="11 14">Involved in the type II fatty acid elongation cycle. Catalyzes the elongation of a wide range of acyl-ACP by the addition of two carbons from malonyl-ACP to an acyl acceptor. Can efficiently catalyze the conversion of palmitoleoyl-ACP (cis-hexadec-9-enoyl-ACP) to cis-vaccenoyl-ACP (cis-octadec-11-enoyl-ACP), an essential step in the thermal regulation of fatty acid composition.</text>
</comment>
<dbReference type="CDD" id="cd00834">
    <property type="entry name" value="KAS_I_II"/>
    <property type="match status" value="1"/>
</dbReference>
<dbReference type="FunFam" id="3.40.47.10:FF:000009">
    <property type="entry name" value="3-oxoacyl-[acyl-carrier-protein] synthase 2"/>
    <property type="match status" value="1"/>
</dbReference>
<dbReference type="RefSeq" id="WP_072831990.1">
    <property type="nucleotide sequence ID" value="NZ_FQXP01000007.1"/>
</dbReference>
<evidence type="ECO:0000256" key="10">
    <source>
        <dbReference type="ARBA" id="ARBA00023315"/>
    </source>
</evidence>
<dbReference type="GO" id="GO:0005829">
    <property type="term" value="C:cytosol"/>
    <property type="evidence" value="ECO:0007669"/>
    <property type="project" value="TreeGrafter"/>
</dbReference>
<dbReference type="SUPFAM" id="SSF53901">
    <property type="entry name" value="Thiolase-like"/>
    <property type="match status" value="2"/>
</dbReference>
<evidence type="ECO:0000256" key="8">
    <source>
        <dbReference type="ARBA" id="ARBA00023098"/>
    </source>
</evidence>
<dbReference type="NCBIfam" id="TIGR03150">
    <property type="entry name" value="fabF"/>
    <property type="match status" value="1"/>
</dbReference>
<comment type="catalytic activity">
    <reaction evidence="13 14">
        <text>a fatty acyl-[ACP] + malonyl-[ACP] + H(+) = a 3-oxoacyl-[ACP] + holo-[ACP] + CO2</text>
        <dbReference type="Rhea" id="RHEA:22836"/>
        <dbReference type="Rhea" id="RHEA-COMP:9623"/>
        <dbReference type="Rhea" id="RHEA-COMP:9685"/>
        <dbReference type="Rhea" id="RHEA-COMP:9916"/>
        <dbReference type="Rhea" id="RHEA-COMP:14125"/>
        <dbReference type="ChEBI" id="CHEBI:15378"/>
        <dbReference type="ChEBI" id="CHEBI:16526"/>
        <dbReference type="ChEBI" id="CHEBI:64479"/>
        <dbReference type="ChEBI" id="CHEBI:78449"/>
        <dbReference type="ChEBI" id="CHEBI:78776"/>
        <dbReference type="ChEBI" id="CHEBI:138651"/>
    </reaction>
</comment>
<evidence type="ECO:0000256" key="9">
    <source>
        <dbReference type="ARBA" id="ARBA00023160"/>
    </source>
</evidence>
<dbReference type="Pfam" id="PF00109">
    <property type="entry name" value="ketoacyl-synt"/>
    <property type="match status" value="1"/>
</dbReference>
<dbReference type="EMBL" id="FQXP01000007">
    <property type="protein sequence ID" value="SHH96411.1"/>
    <property type="molecule type" value="Genomic_DNA"/>
</dbReference>
<dbReference type="PROSITE" id="PS52004">
    <property type="entry name" value="KS3_2"/>
    <property type="match status" value="1"/>
</dbReference>
<dbReference type="Gene3D" id="3.40.47.10">
    <property type="match status" value="2"/>
</dbReference>
<dbReference type="PROSITE" id="PS00606">
    <property type="entry name" value="KS3_1"/>
    <property type="match status" value="1"/>
</dbReference>
<dbReference type="OrthoDB" id="9808669at2"/>
<dbReference type="InterPro" id="IPR000794">
    <property type="entry name" value="Beta-ketoacyl_synthase"/>
</dbReference>
<dbReference type="AlphaFoldDB" id="A0A1M5X9E3"/>
<dbReference type="InterPro" id="IPR020841">
    <property type="entry name" value="PKS_Beta-ketoAc_synthase_dom"/>
</dbReference>
<organism evidence="18 19">
    <name type="scientific">Clostridium collagenovorans DSM 3089</name>
    <dbReference type="NCBI Taxonomy" id="1121306"/>
    <lineage>
        <taxon>Bacteria</taxon>
        <taxon>Bacillati</taxon>
        <taxon>Bacillota</taxon>
        <taxon>Clostridia</taxon>
        <taxon>Eubacteriales</taxon>
        <taxon>Clostridiaceae</taxon>
        <taxon>Clostridium</taxon>
    </lineage>
</organism>
<gene>
    <name evidence="18" type="ORF">SAMN02745196_02127</name>
</gene>
<evidence type="ECO:0000256" key="13">
    <source>
        <dbReference type="ARBA" id="ARBA00047659"/>
    </source>
</evidence>
<name>A0A1M5X9E3_9CLOT</name>
<feature type="domain" description="Ketosynthase family 3 (KS3)" evidence="17">
    <location>
        <begin position="3"/>
        <end position="410"/>
    </location>
</feature>
<evidence type="ECO:0000256" key="11">
    <source>
        <dbReference type="ARBA" id="ARBA00024006"/>
    </source>
</evidence>
<proteinExistence type="inferred from homology"/>
<dbReference type="InterPro" id="IPR014031">
    <property type="entry name" value="Ketoacyl_synth_C"/>
</dbReference>
<dbReference type="EC" id="2.3.1.179" evidence="3 14"/>
<dbReference type="InterPro" id="IPR017568">
    <property type="entry name" value="3-oxoacyl-ACP_synth-2"/>
</dbReference>
<evidence type="ECO:0000256" key="14">
    <source>
        <dbReference type="PIRNR" id="PIRNR000447"/>
    </source>
</evidence>
<dbReference type="PANTHER" id="PTHR11712">
    <property type="entry name" value="POLYKETIDE SYNTHASE-RELATED"/>
    <property type="match status" value="1"/>
</dbReference>
<evidence type="ECO:0000256" key="2">
    <source>
        <dbReference type="ARBA" id="ARBA00008467"/>
    </source>
</evidence>
<accession>A0A1M5X9E3</accession>
<dbReference type="InterPro" id="IPR016039">
    <property type="entry name" value="Thiolase-like"/>
</dbReference>
<evidence type="ECO:0000256" key="7">
    <source>
        <dbReference type="ARBA" id="ARBA00022832"/>
    </source>
</evidence>
<keyword evidence="5 14" id="KW-0444">Lipid biosynthesis</keyword>
<feature type="active site" description="For beta-ketoacyl synthase activity" evidence="15">
    <location>
        <position position="164"/>
    </location>
</feature>
<dbReference type="GO" id="GO:0006633">
    <property type="term" value="P:fatty acid biosynthetic process"/>
    <property type="evidence" value="ECO:0007669"/>
    <property type="project" value="UniProtKB-UniRule"/>
</dbReference>
<protein>
    <recommendedName>
        <fullName evidence="4 14">3-oxoacyl-[acyl-carrier-protein] synthase 2</fullName>
        <ecNumber evidence="3 14">2.3.1.179</ecNumber>
    </recommendedName>
</protein>
<keyword evidence="6 14" id="KW-0808">Transferase</keyword>
<keyword evidence="9 14" id="KW-0275">Fatty acid biosynthesis</keyword>
<keyword evidence="10 14" id="KW-0012">Acyltransferase</keyword>
<keyword evidence="8" id="KW-0443">Lipid metabolism</keyword>
<evidence type="ECO:0000256" key="4">
    <source>
        <dbReference type="ARBA" id="ARBA00014657"/>
    </source>
</evidence>
<dbReference type="NCBIfam" id="NF005589">
    <property type="entry name" value="PRK07314.1"/>
    <property type="match status" value="1"/>
</dbReference>
<dbReference type="STRING" id="1121306.SAMN02745196_02127"/>
<comment type="catalytic activity">
    <reaction evidence="12 14">
        <text>(9Z)-hexadecenoyl-[ACP] + malonyl-[ACP] + H(+) = 3-oxo-(11Z)-octadecenoyl-[ACP] + holo-[ACP] + CO2</text>
        <dbReference type="Rhea" id="RHEA:55040"/>
        <dbReference type="Rhea" id="RHEA-COMP:9623"/>
        <dbReference type="Rhea" id="RHEA-COMP:9685"/>
        <dbReference type="Rhea" id="RHEA-COMP:10800"/>
        <dbReference type="Rhea" id="RHEA-COMP:14074"/>
        <dbReference type="ChEBI" id="CHEBI:15378"/>
        <dbReference type="ChEBI" id="CHEBI:16526"/>
        <dbReference type="ChEBI" id="CHEBI:64479"/>
        <dbReference type="ChEBI" id="CHEBI:78449"/>
        <dbReference type="ChEBI" id="CHEBI:83989"/>
        <dbReference type="ChEBI" id="CHEBI:138538"/>
        <dbReference type="EC" id="2.3.1.179"/>
    </reaction>
</comment>
<evidence type="ECO:0000256" key="16">
    <source>
        <dbReference type="RuleBase" id="RU003694"/>
    </source>
</evidence>
<reference evidence="18 19" key="1">
    <citation type="submission" date="2016-11" db="EMBL/GenBank/DDBJ databases">
        <authorList>
            <person name="Jaros S."/>
            <person name="Januszkiewicz K."/>
            <person name="Wedrychowicz H."/>
        </authorList>
    </citation>
    <scope>NUCLEOTIDE SEQUENCE [LARGE SCALE GENOMIC DNA]</scope>
    <source>
        <strain evidence="18 19">DSM 3089</strain>
    </source>
</reference>
<dbReference type="InterPro" id="IPR018201">
    <property type="entry name" value="Ketoacyl_synth_AS"/>
</dbReference>
<dbReference type="UniPathway" id="UPA00094"/>
<sequence>MENRRVVITGLGSITPMALNTEEFWNGVKEGRCCVDEITRFDTEKFKTKLACEVKDFDPTLYMDKKEARRMDRFTQFAIAASKEAVEDSKLNLEVEDAERIGVIIGSGIGGIETFEREHSKYMDRGPGRISPLTIPMMIANIVAGNVAIKYGAKGICTTVVTACASGTNSIGEAFRTIKYDLADVMISGGSEASITPFAIGGFENMTALSFSQDKTRASIPFDKERDGFVMGEGAGIIILEELSHALNRGAKIYAEIIGYGATCDAYHITSPALDGMGAMRAMKLAIKEGNIDKDELSYINAHGTSTPYNDKLETLAIKNLLGDKAKDVPISSTKSMIGHLLGASGAVESIATIKSLEEGFIHPTAGFKVPDEECDLDYVPNVGRKAELKYALCNSLGFGGHNASLLFKKYE</sequence>
<dbReference type="InterPro" id="IPR014030">
    <property type="entry name" value="Ketoacyl_synth_N"/>
</dbReference>
<evidence type="ECO:0000256" key="5">
    <source>
        <dbReference type="ARBA" id="ARBA00022516"/>
    </source>
</evidence>
<evidence type="ECO:0000256" key="1">
    <source>
        <dbReference type="ARBA" id="ARBA00005194"/>
    </source>
</evidence>
<evidence type="ECO:0000313" key="18">
    <source>
        <dbReference type="EMBL" id="SHH96411.1"/>
    </source>
</evidence>